<sequence>MYDRRLNGKTLSFGHAGILYKKSFVMYDRQTESLWVHVTGKAEVGPLKGQQLQFMPSTVTTWAQWKAAHPQSLVLPGYRRGGFMGTYTGVRRIRPFGLAVFSNFKAKLYPFRQLKRQQVVNDTFRETELTVAFLEDTHTAMAWNRRLNGQLLTFGWDSELSQKGTPVLKDKETGSLWSPVTGTALSGQLKGQQLDPLQHYPILADRFHAFYPKGEVFK</sequence>
<keyword evidence="2" id="KW-1185">Reference proteome</keyword>
<gene>
    <name evidence="1" type="ORF">ETSY2_39745</name>
</gene>
<dbReference type="EMBL" id="AZHX01001765">
    <property type="protein sequence ID" value="ETX00085.1"/>
    <property type="molecule type" value="Genomic_DNA"/>
</dbReference>
<dbReference type="Pfam" id="PF11376">
    <property type="entry name" value="DUF3179"/>
    <property type="match status" value="2"/>
</dbReference>
<name>W4LQD5_9BACT</name>
<dbReference type="InterPro" id="IPR021516">
    <property type="entry name" value="DUF3179"/>
</dbReference>
<protein>
    <recommendedName>
        <fullName evidence="3">DUF3179 domain-containing protein</fullName>
    </recommendedName>
</protein>
<dbReference type="Proteomes" id="UP000019140">
    <property type="component" value="Unassembled WGS sequence"/>
</dbReference>
<dbReference type="HOGENOM" id="CLU_116132_0_0_7"/>
<reference evidence="1 2" key="1">
    <citation type="journal article" date="2014" name="Nature">
        <title>An environmental bacterial taxon with a large and distinct metabolic repertoire.</title>
        <authorList>
            <person name="Wilson M.C."/>
            <person name="Mori T."/>
            <person name="Ruckert C."/>
            <person name="Uria A.R."/>
            <person name="Helf M.J."/>
            <person name="Takada K."/>
            <person name="Gernert C."/>
            <person name="Steffens U.A."/>
            <person name="Heycke N."/>
            <person name="Schmitt S."/>
            <person name="Rinke C."/>
            <person name="Helfrich E.J."/>
            <person name="Brachmann A.O."/>
            <person name="Gurgui C."/>
            <person name="Wakimoto T."/>
            <person name="Kracht M."/>
            <person name="Crusemann M."/>
            <person name="Hentschel U."/>
            <person name="Abe I."/>
            <person name="Matsunaga S."/>
            <person name="Kalinowski J."/>
            <person name="Takeyama H."/>
            <person name="Piel J."/>
        </authorList>
    </citation>
    <scope>NUCLEOTIDE SEQUENCE [LARGE SCALE GENOMIC DNA]</scope>
    <source>
        <strain evidence="2">TSY2</strain>
    </source>
</reference>
<evidence type="ECO:0000313" key="2">
    <source>
        <dbReference type="Proteomes" id="UP000019140"/>
    </source>
</evidence>
<comment type="caution">
    <text evidence="1">The sequence shown here is derived from an EMBL/GenBank/DDBJ whole genome shotgun (WGS) entry which is preliminary data.</text>
</comment>
<dbReference type="AlphaFoldDB" id="W4LQD5"/>
<accession>W4LQD5</accession>
<proteinExistence type="predicted"/>
<organism evidence="1 2">
    <name type="scientific">Candidatus Entotheonella gemina</name>
    <dbReference type="NCBI Taxonomy" id="1429439"/>
    <lineage>
        <taxon>Bacteria</taxon>
        <taxon>Pseudomonadati</taxon>
        <taxon>Nitrospinota/Tectimicrobiota group</taxon>
        <taxon>Candidatus Tectimicrobiota</taxon>
        <taxon>Candidatus Entotheonellia</taxon>
        <taxon>Candidatus Entotheonellales</taxon>
        <taxon>Candidatus Entotheonellaceae</taxon>
        <taxon>Candidatus Entotheonella</taxon>
    </lineage>
</organism>
<evidence type="ECO:0008006" key="3">
    <source>
        <dbReference type="Google" id="ProtNLM"/>
    </source>
</evidence>
<evidence type="ECO:0000313" key="1">
    <source>
        <dbReference type="EMBL" id="ETX00085.1"/>
    </source>
</evidence>